<organism evidence="1 2">
    <name type="scientific">Silurus asotus</name>
    <name type="common">Amur catfish</name>
    <name type="synonym">Parasilurus asotus</name>
    <dbReference type="NCBI Taxonomy" id="30991"/>
    <lineage>
        <taxon>Eukaryota</taxon>
        <taxon>Metazoa</taxon>
        <taxon>Chordata</taxon>
        <taxon>Craniata</taxon>
        <taxon>Vertebrata</taxon>
        <taxon>Euteleostomi</taxon>
        <taxon>Actinopterygii</taxon>
        <taxon>Neopterygii</taxon>
        <taxon>Teleostei</taxon>
        <taxon>Ostariophysi</taxon>
        <taxon>Siluriformes</taxon>
        <taxon>Siluridae</taxon>
        <taxon>Silurus</taxon>
    </lineage>
</organism>
<evidence type="ECO:0000313" key="1">
    <source>
        <dbReference type="EMBL" id="KAI5625118.1"/>
    </source>
</evidence>
<evidence type="ECO:0000313" key="2">
    <source>
        <dbReference type="Proteomes" id="UP001205998"/>
    </source>
</evidence>
<dbReference type="EMBL" id="MU551567">
    <property type="protein sequence ID" value="KAI5625118.1"/>
    <property type="molecule type" value="Genomic_DNA"/>
</dbReference>
<dbReference type="AlphaFoldDB" id="A0AAD5AY14"/>
<accession>A0AAD5AY14</accession>
<protein>
    <submittedName>
        <fullName evidence="1">Uncharacterized protein</fullName>
    </submittedName>
</protein>
<comment type="caution">
    <text evidence="1">The sequence shown here is derived from an EMBL/GenBank/DDBJ whole genome shotgun (WGS) entry which is preliminary data.</text>
</comment>
<name>A0AAD5AY14_SILAS</name>
<gene>
    <name evidence="1" type="ORF">C0J50_15233</name>
</gene>
<keyword evidence="2" id="KW-1185">Reference proteome</keyword>
<sequence>MCRLNRQHILSEPTVIASPKEDKEQTIVAGEEELWYTTVKFNKEAKNPDQMTNFDQKSEYATVVIKTPDSRSLQMDLADEAEESNEICID</sequence>
<dbReference type="Proteomes" id="UP001205998">
    <property type="component" value="Unassembled WGS sequence"/>
</dbReference>
<reference evidence="1" key="1">
    <citation type="submission" date="2018-07" db="EMBL/GenBank/DDBJ databases">
        <title>Comparative genomics of catfishes provides insights into carnivory and benthic adaptation.</title>
        <authorList>
            <person name="Zhang Y."/>
            <person name="Wang D."/>
            <person name="Peng Z."/>
            <person name="Zheng S."/>
            <person name="Shao F."/>
            <person name="Tao W."/>
        </authorList>
    </citation>
    <scope>NUCLEOTIDE SEQUENCE</scope>
    <source>
        <strain evidence="1">Chongqing</strain>
    </source>
</reference>
<proteinExistence type="predicted"/>